<dbReference type="SUPFAM" id="SSF55129">
    <property type="entry name" value="Ribosomal protein L30p/L7e"/>
    <property type="match status" value="1"/>
</dbReference>
<dbReference type="RefSeq" id="WP_162359807.1">
    <property type="nucleotide sequence ID" value="NZ_CP048209.1"/>
</dbReference>
<evidence type="ECO:0000256" key="3">
    <source>
        <dbReference type="ARBA" id="ARBA00022980"/>
    </source>
</evidence>
<dbReference type="Gene3D" id="3.30.1390.20">
    <property type="entry name" value="Ribosomal protein L30, ferredoxin-like fold domain"/>
    <property type="match status" value="1"/>
</dbReference>
<dbReference type="PIRSF" id="PIRSF002211">
    <property type="entry name" value="Ribosomal_L30_bac-type"/>
    <property type="match status" value="1"/>
</dbReference>
<dbReference type="InterPro" id="IPR036919">
    <property type="entry name" value="Ribo_uL30_ferredoxin-like_sf"/>
</dbReference>
<dbReference type="HAMAP" id="MF_01371_B">
    <property type="entry name" value="Ribosomal_uL30_B"/>
    <property type="match status" value="1"/>
</dbReference>
<evidence type="ECO:0000259" key="7">
    <source>
        <dbReference type="Pfam" id="PF00327"/>
    </source>
</evidence>
<feature type="domain" description="Large ribosomal subunit protein uL30-like ferredoxin-like fold" evidence="7">
    <location>
        <begin position="4"/>
        <end position="54"/>
    </location>
</feature>
<dbReference type="Pfam" id="PF00327">
    <property type="entry name" value="Ribosomal_L30"/>
    <property type="match status" value="1"/>
</dbReference>
<dbReference type="InterPro" id="IPR018038">
    <property type="entry name" value="Ribosomal_uL30_CS"/>
</dbReference>
<evidence type="ECO:0000313" key="8">
    <source>
        <dbReference type="EMBL" id="QHT63345.1"/>
    </source>
</evidence>
<keyword evidence="9" id="KW-1185">Reference proteome</keyword>
<organism evidence="8 9">
    <name type="scientific">Paenibacillus lycopersici</name>
    <dbReference type="NCBI Taxonomy" id="2704462"/>
    <lineage>
        <taxon>Bacteria</taxon>
        <taxon>Bacillati</taxon>
        <taxon>Bacillota</taxon>
        <taxon>Bacilli</taxon>
        <taxon>Bacillales</taxon>
        <taxon>Paenibacillaceae</taxon>
        <taxon>Paenibacillus</taxon>
    </lineage>
</organism>
<evidence type="ECO:0000313" key="9">
    <source>
        <dbReference type="Proteomes" id="UP000476064"/>
    </source>
</evidence>
<dbReference type="Proteomes" id="UP000476064">
    <property type="component" value="Chromosome"/>
</dbReference>
<dbReference type="PANTHER" id="PTHR15892:SF2">
    <property type="entry name" value="LARGE RIBOSOMAL SUBUNIT PROTEIN UL30M"/>
    <property type="match status" value="1"/>
</dbReference>
<gene>
    <name evidence="5 8" type="primary">rpmD</name>
    <name evidence="8" type="ORF">GXP70_27590</name>
</gene>
<dbReference type="InterPro" id="IPR005996">
    <property type="entry name" value="Ribosomal_uL30_bac-type"/>
</dbReference>
<dbReference type="KEGG" id="plyc:GXP70_27590"/>
<evidence type="ECO:0000256" key="5">
    <source>
        <dbReference type="HAMAP-Rule" id="MF_01371"/>
    </source>
</evidence>
<comment type="subunit">
    <text evidence="2 5">Part of the 50S ribosomal subunit.</text>
</comment>
<dbReference type="FunFam" id="3.30.1390.20:FF:000001">
    <property type="entry name" value="50S ribosomal protein L30"/>
    <property type="match status" value="1"/>
</dbReference>
<evidence type="ECO:0000256" key="4">
    <source>
        <dbReference type="ARBA" id="ARBA00023274"/>
    </source>
</evidence>
<dbReference type="GO" id="GO:0003735">
    <property type="term" value="F:structural constituent of ribosome"/>
    <property type="evidence" value="ECO:0007669"/>
    <property type="project" value="InterPro"/>
</dbReference>
<evidence type="ECO:0000256" key="2">
    <source>
        <dbReference type="ARBA" id="ARBA00011838"/>
    </source>
</evidence>
<dbReference type="GO" id="GO:0006412">
    <property type="term" value="P:translation"/>
    <property type="evidence" value="ECO:0007669"/>
    <property type="project" value="UniProtKB-UniRule"/>
</dbReference>
<dbReference type="GO" id="GO:0022625">
    <property type="term" value="C:cytosolic large ribosomal subunit"/>
    <property type="evidence" value="ECO:0007669"/>
    <property type="project" value="TreeGrafter"/>
</dbReference>
<name>A0A6C0G794_9BACL</name>
<dbReference type="AlphaFoldDB" id="A0A6C0G794"/>
<sequence length="61" mass="6748">MAKLQITLVRSLIGRNEQQRATVATLGLRKIRQSVVHNDSPAIRGMVNSVSHLVKVEEVQA</sequence>
<dbReference type="InterPro" id="IPR016082">
    <property type="entry name" value="Ribosomal_uL30_ferredoxin-like"/>
</dbReference>
<keyword evidence="3 5" id="KW-0689">Ribosomal protein</keyword>
<accession>A0A6C0G794</accession>
<protein>
    <recommendedName>
        <fullName evidence="5">Large ribosomal subunit protein uL30</fullName>
    </recommendedName>
</protein>
<dbReference type="NCBIfam" id="TIGR01308">
    <property type="entry name" value="rpmD_bact"/>
    <property type="match status" value="1"/>
</dbReference>
<dbReference type="CDD" id="cd01658">
    <property type="entry name" value="Ribosomal_L30"/>
    <property type="match status" value="1"/>
</dbReference>
<dbReference type="EMBL" id="CP048209">
    <property type="protein sequence ID" value="QHT63345.1"/>
    <property type="molecule type" value="Genomic_DNA"/>
</dbReference>
<evidence type="ECO:0000256" key="6">
    <source>
        <dbReference type="RuleBase" id="RU003734"/>
    </source>
</evidence>
<dbReference type="PANTHER" id="PTHR15892">
    <property type="entry name" value="MITOCHONDRIAL RIBOSOMAL PROTEIN L30"/>
    <property type="match status" value="1"/>
</dbReference>
<evidence type="ECO:0000256" key="1">
    <source>
        <dbReference type="ARBA" id="ARBA00007594"/>
    </source>
</evidence>
<comment type="similarity">
    <text evidence="1 5 6">Belongs to the universal ribosomal protein uL30 family.</text>
</comment>
<keyword evidence="4 5" id="KW-0687">Ribonucleoprotein</keyword>
<proteinExistence type="inferred from homology"/>
<dbReference type="PROSITE" id="PS00634">
    <property type="entry name" value="RIBOSOMAL_L30"/>
    <property type="match status" value="1"/>
</dbReference>
<reference evidence="8 9" key="1">
    <citation type="submission" date="2020-01" db="EMBL/GenBank/DDBJ databases">
        <title>Paenibacillus sp. nov., isolated from tomato rhizosphere.</title>
        <authorList>
            <person name="Weon H.-Y."/>
            <person name="Lee S.A."/>
        </authorList>
    </citation>
    <scope>NUCLEOTIDE SEQUENCE [LARGE SCALE GENOMIC DNA]</scope>
    <source>
        <strain evidence="8 9">12200R-189</strain>
    </source>
</reference>